<dbReference type="AlphaFoldDB" id="A0AAV4U9Z7"/>
<comment type="caution">
    <text evidence="1">The sequence shown here is derived from an EMBL/GenBank/DDBJ whole genome shotgun (WGS) entry which is preliminary data.</text>
</comment>
<reference evidence="1 2" key="1">
    <citation type="submission" date="2021-06" db="EMBL/GenBank/DDBJ databases">
        <title>Caerostris extrusa draft genome.</title>
        <authorList>
            <person name="Kono N."/>
            <person name="Arakawa K."/>
        </authorList>
    </citation>
    <scope>NUCLEOTIDE SEQUENCE [LARGE SCALE GENOMIC DNA]</scope>
</reference>
<evidence type="ECO:0000313" key="2">
    <source>
        <dbReference type="Proteomes" id="UP001054945"/>
    </source>
</evidence>
<dbReference type="Proteomes" id="UP001054945">
    <property type="component" value="Unassembled WGS sequence"/>
</dbReference>
<evidence type="ECO:0000313" key="1">
    <source>
        <dbReference type="EMBL" id="GIY54530.1"/>
    </source>
</evidence>
<keyword evidence="2" id="KW-1185">Reference proteome</keyword>
<accession>A0AAV4U9Z7</accession>
<organism evidence="1 2">
    <name type="scientific">Caerostris extrusa</name>
    <name type="common">Bark spider</name>
    <name type="synonym">Caerostris bankana</name>
    <dbReference type="NCBI Taxonomy" id="172846"/>
    <lineage>
        <taxon>Eukaryota</taxon>
        <taxon>Metazoa</taxon>
        <taxon>Ecdysozoa</taxon>
        <taxon>Arthropoda</taxon>
        <taxon>Chelicerata</taxon>
        <taxon>Arachnida</taxon>
        <taxon>Araneae</taxon>
        <taxon>Araneomorphae</taxon>
        <taxon>Entelegynae</taxon>
        <taxon>Araneoidea</taxon>
        <taxon>Araneidae</taxon>
        <taxon>Caerostris</taxon>
    </lineage>
</organism>
<name>A0AAV4U9Z7_CAEEX</name>
<proteinExistence type="predicted"/>
<gene>
    <name evidence="1" type="ORF">CEXT_296401</name>
</gene>
<protein>
    <submittedName>
        <fullName evidence="1">Uncharacterized protein</fullName>
    </submittedName>
</protein>
<dbReference type="EMBL" id="BPLR01012522">
    <property type="protein sequence ID" value="GIY54530.1"/>
    <property type="molecule type" value="Genomic_DNA"/>
</dbReference>
<sequence length="95" mass="10709">MFNPGFCIGKVAFLILKHCVNECSCGLDFYTMKTKIENPTIKLPDRSPLVLLQSNRINKFVNQKASFQLAKVERKLISPTSNGLCKMSDIQKTIT</sequence>